<dbReference type="CDD" id="cd06174">
    <property type="entry name" value="MFS"/>
    <property type="match status" value="1"/>
</dbReference>
<dbReference type="InterPro" id="IPR036259">
    <property type="entry name" value="MFS_trans_sf"/>
</dbReference>
<evidence type="ECO:0000256" key="4">
    <source>
        <dbReference type="ARBA" id="ARBA00022692"/>
    </source>
</evidence>
<feature type="transmembrane region" description="Helical" evidence="7">
    <location>
        <begin position="225"/>
        <end position="246"/>
    </location>
</feature>
<dbReference type="Gene3D" id="1.20.1250.20">
    <property type="entry name" value="MFS general substrate transporter like domains"/>
    <property type="match status" value="2"/>
</dbReference>
<evidence type="ECO:0000313" key="10">
    <source>
        <dbReference type="Proteomes" id="UP000571817"/>
    </source>
</evidence>
<feature type="transmembrane region" description="Helical" evidence="7">
    <location>
        <begin position="292"/>
        <end position="310"/>
    </location>
</feature>
<keyword evidence="10" id="KW-1185">Reference proteome</keyword>
<feature type="transmembrane region" description="Helical" evidence="7">
    <location>
        <begin position="258"/>
        <end position="280"/>
    </location>
</feature>
<reference evidence="9 10" key="1">
    <citation type="submission" date="2020-07" db="EMBL/GenBank/DDBJ databases">
        <title>Sequencing the genomes of 1000 actinobacteria strains.</title>
        <authorList>
            <person name="Klenk H.-P."/>
        </authorList>
    </citation>
    <scope>NUCLEOTIDE SEQUENCE [LARGE SCALE GENOMIC DNA]</scope>
    <source>
        <strain evidence="9 10">DSM 29531</strain>
    </source>
</reference>
<comment type="caution">
    <text evidence="9">The sequence shown here is derived from an EMBL/GenBank/DDBJ whole genome shotgun (WGS) entry which is preliminary data.</text>
</comment>
<dbReference type="SUPFAM" id="SSF103473">
    <property type="entry name" value="MFS general substrate transporter"/>
    <property type="match status" value="1"/>
</dbReference>
<keyword evidence="2" id="KW-0813">Transport</keyword>
<dbReference type="GO" id="GO:0005886">
    <property type="term" value="C:plasma membrane"/>
    <property type="evidence" value="ECO:0007669"/>
    <property type="project" value="UniProtKB-SubCell"/>
</dbReference>
<feature type="transmembrane region" description="Helical" evidence="7">
    <location>
        <begin position="16"/>
        <end position="42"/>
    </location>
</feature>
<organism evidence="9 10">
    <name type="scientific">Allobranchiibius huperziae</name>
    <dbReference type="NCBI Taxonomy" id="1874116"/>
    <lineage>
        <taxon>Bacteria</taxon>
        <taxon>Bacillati</taxon>
        <taxon>Actinomycetota</taxon>
        <taxon>Actinomycetes</taxon>
        <taxon>Micrococcales</taxon>
        <taxon>Dermacoccaceae</taxon>
        <taxon>Allobranchiibius</taxon>
    </lineage>
</organism>
<dbReference type="InterPro" id="IPR050171">
    <property type="entry name" value="MFS_Transporters"/>
</dbReference>
<keyword evidence="5 7" id="KW-1133">Transmembrane helix</keyword>
<name>A0A853DA40_9MICO</name>
<feature type="transmembrane region" description="Helical" evidence="7">
    <location>
        <begin position="316"/>
        <end position="340"/>
    </location>
</feature>
<feature type="transmembrane region" description="Helical" evidence="7">
    <location>
        <begin position="109"/>
        <end position="134"/>
    </location>
</feature>
<evidence type="ECO:0000256" key="5">
    <source>
        <dbReference type="ARBA" id="ARBA00022989"/>
    </source>
</evidence>
<dbReference type="PANTHER" id="PTHR23517:SF3">
    <property type="entry name" value="INTEGRAL MEMBRANE TRANSPORT PROTEIN"/>
    <property type="match status" value="1"/>
</dbReference>
<accession>A0A853DA40</accession>
<dbReference type="Proteomes" id="UP000571817">
    <property type="component" value="Unassembled WGS sequence"/>
</dbReference>
<dbReference type="AlphaFoldDB" id="A0A853DA40"/>
<feature type="transmembrane region" description="Helical" evidence="7">
    <location>
        <begin position="146"/>
        <end position="168"/>
    </location>
</feature>
<evidence type="ECO:0000259" key="8">
    <source>
        <dbReference type="PROSITE" id="PS50850"/>
    </source>
</evidence>
<feature type="transmembrane region" description="Helical" evidence="7">
    <location>
        <begin position="54"/>
        <end position="76"/>
    </location>
</feature>
<keyword evidence="6 7" id="KW-0472">Membrane</keyword>
<keyword evidence="3" id="KW-1003">Cell membrane</keyword>
<evidence type="ECO:0000256" key="6">
    <source>
        <dbReference type="ARBA" id="ARBA00023136"/>
    </source>
</evidence>
<dbReference type="InterPro" id="IPR020846">
    <property type="entry name" value="MFS_dom"/>
</dbReference>
<dbReference type="RefSeq" id="WP_343048380.1">
    <property type="nucleotide sequence ID" value="NZ_JACCFW010000001.1"/>
</dbReference>
<comment type="subcellular location">
    <subcellularLocation>
        <location evidence="1">Cell membrane</location>
        <topology evidence="1">Multi-pass membrane protein</topology>
    </subcellularLocation>
</comment>
<feature type="transmembrane region" description="Helical" evidence="7">
    <location>
        <begin position="352"/>
        <end position="375"/>
    </location>
</feature>
<dbReference type="Pfam" id="PF07690">
    <property type="entry name" value="MFS_1"/>
    <property type="match status" value="1"/>
</dbReference>
<dbReference type="PANTHER" id="PTHR23517">
    <property type="entry name" value="RESISTANCE PROTEIN MDTM, PUTATIVE-RELATED-RELATED"/>
    <property type="match status" value="1"/>
</dbReference>
<evidence type="ECO:0000256" key="1">
    <source>
        <dbReference type="ARBA" id="ARBA00004651"/>
    </source>
</evidence>
<evidence type="ECO:0000256" key="3">
    <source>
        <dbReference type="ARBA" id="ARBA00022475"/>
    </source>
</evidence>
<proteinExistence type="predicted"/>
<dbReference type="EMBL" id="JACCFW010000001">
    <property type="protein sequence ID" value="NYJ73457.1"/>
    <property type="molecule type" value="Genomic_DNA"/>
</dbReference>
<protein>
    <submittedName>
        <fullName evidence="9">Sugar phosphate permease</fullName>
    </submittedName>
</protein>
<feature type="transmembrane region" description="Helical" evidence="7">
    <location>
        <begin position="83"/>
        <end position="103"/>
    </location>
</feature>
<keyword evidence="4 7" id="KW-0812">Transmembrane</keyword>
<evidence type="ECO:0000313" key="9">
    <source>
        <dbReference type="EMBL" id="NYJ73457.1"/>
    </source>
</evidence>
<dbReference type="InterPro" id="IPR011701">
    <property type="entry name" value="MFS"/>
</dbReference>
<dbReference type="GO" id="GO:0022857">
    <property type="term" value="F:transmembrane transporter activity"/>
    <property type="evidence" value="ECO:0007669"/>
    <property type="project" value="InterPro"/>
</dbReference>
<sequence length="436" mass="46249">MTDPTLRYPIGGRRAYAVWAGGLAIYVLAVFNRSSLGVAGLIAAHRFHISSAQLATFVMVQLGVYAAMQVPVGALLDRVGSKVLLSVGVVLMSLAQLAFAFAHSFAVGIIARVFVGMGDAMTFVSVLRLVALWIPPARTPLVTQMTGVIGQLGALAAATPLVAVLRGYGWETSFLIASATGLVLGVVMVLVVKDTPYAAAERTELKLRAVARAVRLSWREPGTRLGLWCHFTLPFSSNLFTMIWGFPFLTRGEGLSSGAASLLLSLMVIVSLITSPLLGIYLGRFPYSRSTLVLGALGAIVAVWTAVLLWHGRAPLWLLIVLVAVTAVGSPGSMIGFDLARSFNPLERIRSATGIVNVGGFAASLAAVFAVGLVLDRICPGGPSAYTTAGFQGALSVQYAGWALGIAMIVRYRRKTRAVVHGDVDQWAHLLPARHR</sequence>
<evidence type="ECO:0000256" key="2">
    <source>
        <dbReference type="ARBA" id="ARBA00022448"/>
    </source>
</evidence>
<evidence type="ECO:0000256" key="7">
    <source>
        <dbReference type="SAM" id="Phobius"/>
    </source>
</evidence>
<gene>
    <name evidence="9" type="ORF">HNR15_000420</name>
</gene>
<feature type="transmembrane region" description="Helical" evidence="7">
    <location>
        <begin position="395"/>
        <end position="412"/>
    </location>
</feature>
<feature type="transmembrane region" description="Helical" evidence="7">
    <location>
        <begin position="174"/>
        <end position="192"/>
    </location>
</feature>
<dbReference type="PROSITE" id="PS50850">
    <property type="entry name" value="MFS"/>
    <property type="match status" value="1"/>
</dbReference>
<feature type="domain" description="Major facilitator superfamily (MFS) profile" evidence="8">
    <location>
        <begin position="18"/>
        <end position="417"/>
    </location>
</feature>